<dbReference type="SMART" id="SM00014">
    <property type="entry name" value="acidPPc"/>
    <property type="match status" value="1"/>
</dbReference>
<dbReference type="PANTHER" id="PTHR14969">
    <property type="entry name" value="SPHINGOSINE-1-PHOSPHATE PHOSPHOHYDROLASE"/>
    <property type="match status" value="1"/>
</dbReference>
<dbReference type="Gene3D" id="1.20.144.10">
    <property type="entry name" value="Phosphatidic acid phosphatase type 2/haloperoxidase"/>
    <property type="match status" value="1"/>
</dbReference>
<dbReference type="RefSeq" id="WP_344291264.1">
    <property type="nucleotide sequence ID" value="NZ_BAAAPF010000132.1"/>
</dbReference>
<dbReference type="InterPro" id="IPR000326">
    <property type="entry name" value="PAP2/HPO"/>
</dbReference>
<dbReference type="Proteomes" id="UP001500443">
    <property type="component" value="Unassembled WGS sequence"/>
</dbReference>
<dbReference type="Pfam" id="PF01569">
    <property type="entry name" value="PAP2"/>
    <property type="match status" value="1"/>
</dbReference>
<evidence type="ECO:0000313" key="10">
    <source>
        <dbReference type="EMBL" id="GAA2130712.1"/>
    </source>
</evidence>
<dbReference type="InterPro" id="IPR036938">
    <property type="entry name" value="PAP2/HPO_sf"/>
</dbReference>
<evidence type="ECO:0000256" key="2">
    <source>
        <dbReference type="ARBA" id="ARBA00022475"/>
    </source>
</evidence>
<feature type="transmembrane region" description="Helical" evidence="8">
    <location>
        <begin position="146"/>
        <end position="164"/>
    </location>
</feature>
<comment type="subcellular location">
    <subcellularLocation>
        <location evidence="1">Cell membrane</location>
        <topology evidence="1">Multi-pass membrane protein</topology>
    </subcellularLocation>
</comment>
<name>A0ABP5KH11_9ACTN</name>
<evidence type="ECO:0000256" key="1">
    <source>
        <dbReference type="ARBA" id="ARBA00004651"/>
    </source>
</evidence>
<evidence type="ECO:0000256" key="8">
    <source>
        <dbReference type="SAM" id="Phobius"/>
    </source>
</evidence>
<feature type="transmembrane region" description="Helical" evidence="8">
    <location>
        <begin position="74"/>
        <end position="98"/>
    </location>
</feature>
<evidence type="ECO:0000256" key="6">
    <source>
        <dbReference type="ARBA" id="ARBA00023136"/>
    </source>
</evidence>
<evidence type="ECO:0000256" key="5">
    <source>
        <dbReference type="ARBA" id="ARBA00022989"/>
    </source>
</evidence>
<gene>
    <name evidence="10" type="ORF">GCM10009802_38760</name>
</gene>
<dbReference type="SUPFAM" id="SSF48317">
    <property type="entry name" value="Acid phosphatase/Vanadium-dependent haloperoxidase"/>
    <property type="match status" value="1"/>
</dbReference>
<protein>
    <submittedName>
        <fullName evidence="10">Phosphatase PAP2 family protein</fullName>
    </submittedName>
</protein>
<keyword evidence="2" id="KW-1003">Cell membrane</keyword>
<evidence type="ECO:0000256" key="7">
    <source>
        <dbReference type="SAM" id="MobiDB-lite"/>
    </source>
</evidence>
<feature type="transmembrane region" description="Helical" evidence="8">
    <location>
        <begin position="170"/>
        <end position="193"/>
    </location>
</feature>
<dbReference type="PANTHER" id="PTHR14969:SF62">
    <property type="entry name" value="DECAPRENYLPHOSPHORYL-5-PHOSPHORIBOSE PHOSPHATASE RV3807C-RELATED"/>
    <property type="match status" value="1"/>
</dbReference>
<sequence length="250" mass="26038">MDMRSLHLAGAPPSGSNADVSVLYDINGVADSTPPWFDRGAAFLGEYGLIGLLGVLLAVCWWRVRRRPGAVPAVAALLWGPLAAALAWLANMPIRAIVERPRPFREHDGLEVLLPGTTGYSFVSDHTSVAMALAVGIFMASRRYGLAALALALLEALSRMYLGVHYPSDVVGGIALGTSVALLLAPAATAGLVPLLRRAPEWLVADPEGPDAGADPDPAADPRDPGAVPAPRTEPMERGGGGRDGDELAA</sequence>
<organism evidence="10 11">
    <name type="scientific">Streptomyces synnematoformans</name>
    <dbReference type="NCBI Taxonomy" id="415721"/>
    <lineage>
        <taxon>Bacteria</taxon>
        <taxon>Bacillati</taxon>
        <taxon>Actinomycetota</taxon>
        <taxon>Actinomycetes</taxon>
        <taxon>Kitasatosporales</taxon>
        <taxon>Streptomycetaceae</taxon>
        <taxon>Streptomyces</taxon>
    </lineage>
</organism>
<keyword evidence="4" id="KW-0378">Hydrolase</keyword>
<feature type="transmembrane region" description="Helical" evidence="8">
    <location>
        <begin position="42"/>
        <end position="62"/>
    </location>
</feature>
<keyword evidence="3 8" id="KW-0812">Transmembrane</keyword>
<evidence type="ECO:0000256" key="4">
    <source>
        <dbReference type="ARBA" id="ARBA00022801"/>
    </source>
</evidence>
<feature type="transmembrane region" description="Helical" evidence="8">
    <location>
        <begin position="118"/>
        <end position="139"/>
    </location>
</feature>
<feature type="compositionally biased region" description="Low complexity" evidence="7">
    <location>
        <begin position="205"/>
        <end position="217"/>
    </location>
</feature>
<reference evidence="11" key="1">
    <citation type="journal article" date="2019" name="Int. J. Syst. Evol. Microbiol.">
        <title>The Global Catalogue of Microorganisms (GCM) 10K type strain sequencing project: providing services to taxonomists for standard genome sequencing and annotation.</title>
        <authorList>
            <consortium name="The Broad Institute Genomics Platform"/>
            <consortium name="The Broad Institute Genome Sequencing Center for Infectious Disease"/>
            <person name="Wu L."/>
            <person name="Ma J."/>
        </authorList>
    </citation>
    <scope>NUCLEOTIDE SEQUENCE [LARGE SCALE GENOMIC DNA]</scope>
    <source>
        <strain evidence="11">JCM 15481</strain>
    </source>
</reference>
<evidence type="ECO:0000313" key="11">
    <source>
        <dbReference type="Proteomes" id="UP001500443"/>
    </source>
</evidence>
<keyword evidence="11" id="KW-1185">Reference proteome</keyword>
<dbReference type="EMBL" id="BAAAPF010000132">
    <property type="protein sequence ID" value="GAA2130712.1"/>
    <property type="molecule type" value="Genomic_DNA"/>
</dbReference>
<comment type="caution">
    <text evidence="10">The sequence shown here is derived from an EMBL/GenBank/DDBJ whole genome shotgun (WGS) entry which is preliminary data.</text>
</comment>
<proteinExistence type="predicted"/>
<feature type="region of interest" description="Disordered" evidence="7">
    <location>
        <begin position="204"/>
        <end position="250"/>
    </location>
</feature>
<evidence type="ECO:0000259" key="9">
    <source>
        <dbReference type="SMART" id="SM00014"/>
    </source>
</evidence>
<keyword evidence="5 8" id="KW-1133">Transmembrane helix</keyword>
<accession>A0ABP5KH11</accession>
<feature type="compositionally biased region" description="Basic and acidic residues" evidence="7">
    <location>
        <begin position="234"/>
        <end position="250"/>
    </location>
</feature>
<keyword evidence="6 8" id="KW-0472">Membrane</keyword>
<feature type="domain" description="Phosphatidic acid phosphatase type 2/haloperoxidase" evidence="9">
    <location>
        <begin position="74"/>
        <end position="185"/>
    </location>
</feature>
<evidence type="ECO:0000256" key="3">
    <source>
        <dbReference type="ARBA" id="ARBA00022692"/>
    </source>
</evidence>